<evidence type="ECO:0000313" key="3">
    <source>
        <dbReference type="Proteomes" id="UP000198211"/>
    </source>
</evidence>
<reference evidence="3" key="1">
    <citation type="submission" date="2017-03" db="EMBL/GenBank/DDBJ databases">
        <title>Phytopthora megakarya and P. palmivora, two closely related causual agents of cacao black pod achieved similar genome size and gene model numbers by different mechanisms.</title>
        <authorList>
            <person name="Ali S."/>
            <person name="Shao J."/>
            <person name="Larry D.J."/>
            <person name="Kronmiller B."/>
            <person name="Shen D."/>
            <person name="Strem M.D."/>
            <person name="Melnick R.L."/>
            <person name="Guiltinan M.J."/>
            <person name="Tyler B.M."/>
            <person name="Meinhardt L.W."/>
            <person name="Bailey B.A."/>
        </authorList>
    </citation>
    <scope>NUCLEOTIDE SEQUENCE [LARGE SCALE GENOMIC DNA]</scope>
    <source>
        <strain evidence="3">zdho120</strain>
    </source>
</reference>
<comment type="caution">
    <text evidence="2">The sequence shown here is derived from an EMBL/GenBank/DDBJ whole genome shotgun (WGS) entry which is preliminary data.</text>
</comment>
<feature type="region of interest" description="Disordered" evidence="1">
    <location>
        <begin position="364"/>
        <end position="386"/>
    </location>
</feature>
<dbReference type="PROSITE" id="PS00141">
    <property type="entry name" value="ASP_PROTEASE"/>
    <property type="match status" value="1"/>
</dbReference>
<evidence type="ECO:0000313" key="2">
    <source>
        <dbReference type="EMBL" id="OWZ01959.1"/>
    </source>
</evidence>
<dbReference type="AlphaFoldDB" id="A0A225VAH8"/>
<dbReference type="Proteomes" id="UP000198211">
    <property type="component" value="Unassembled WGS sequence"/>
</dbReference>
<proteinExistence type="predicted"/>
<sequence>MTPGSFDADALFDLDLDVIQTTSRDPFQKLKILCRHIMLQQEAGAAITDPHQRIKLRSSMLQWTNTWPKNERRTKLQPLHVHSIKDQEVEMESIRSSDHRSRWEYDPDDVGFPTWAQATVDTAAGSTDSPMIQRVRISAISDLKVFNGKDQDEDRARASISKVKSALMRDQASDDEKCLTFADLLAGSAKNWYRQLSRSTRNKWSDLLSSFQIQYCGLGVSVARQYYHTRRRSDESPLDYLYRLNVAGLRARLKIKDDSAKDRREYVDHYIMTLEDQDLPERLTLLRVTDMISKKSFALEIERRIARRTLRLDLASIARRYSIRPPLFQRNKCVQSRSKRTTGSDSDIDSHRRIFLAANEAVTPKVEKESTNRDTRPLDRDHVHHDRNSKFHGNGFKCDRCSHCGSKKHSGLGCGGVLHARSAAREDIPRITVSSCVGDVENCMTSENLNPTKHTGRSSGWNPLRAECSRYCIYAFVNKTSVDQVSKRPDLHGNTCDPHGKHTFAISSLRQVDEYARSEVTMSVDLQPGELRGYWRQQDPDLWFKPTDPEVTPGIQRPSRIAKYRRSITVDLLPGEARGYWKHHSRGKWFRQAKITGKIHNEKAILLLDTGAEVSIVDTTFACKVGCYIDSSQIQDCVGIGDKVYRTEGRTRNKVTLAGLLVYFFDIWVGDLTSQQAIFGMDCIVPAGIPLDLAHGSISLPDEVRLQLSGRQQLYSDKAKIVNVGQHLRIHAGESVELPLRLRSSIHDKLWVTREDPWVPTISDGPRRTKYISITNIEDEVLILHQDLRIGIWMAGDHVPRTPIFISIGSRRYMEWQNQALETTTDAQSEGMEIKIPFTPTVERSEY</sequence>
<dbReference type="SUPFAM" id="SSF50630">
    <property type="entry name" value="Acid proteases"/>
    <property type="match status" value="1"/>
</dbReference>
<keyword evidence="3" id="KW-1185">Reference proteome</keyword>
<gene>
    <name evidence="2" type="ORF">PHMEG_00026564</name>
</gene>
<dbReference type="Gene3D" id="2.40.70.10">
    <property type="entry name" value="Acid Proteases"/>
    <property type="match status" value="1"/>
</dbReference>
<organism evidence="2 3">
    <name type="scientific">Phytophthora megakarya</name>
    <dbReference type="NCBI Taxonomy" id="4795"/>
    <lineage>
        <taxon>Eukaryota</taxon>
        <taxon>Sar</taxon>
        <taxon>Stramenopiles</taxon>
        <taxon>Oomycota</taxon>
        <taxon>Peronosporomycetes</taxon>
        <taxon>Peronosporales</taxon>
        <taxon>Peronosporaceae</taxon>
        <taxon>Phytophthora</taxon>
    </lineage>
</organism>
<dbReference type="InterPro" id="IPR001969">
    <property type="entry name" value="Aspartic_peptidase_AS"/>
</dbReference>
<protein>
    <recommendedName>
        <fullName evidence="4">Peptidase A2 domain-containing protein</fullName>
    </recommendedName>
</protein>
<dbReference type="InterPro" id="IPR021109">
    <property type="entry name" value="Peptidase_aspartic_dom_sf"/>
</dbReference>
<evidence type="ECO:0000256" key="1">
    <source>
        <dbReference type="SAM" id="MobiDB-lite"/>
    </source>
</evidence>
<dbReference type="EMBL" id="NBNE01006496">
    <property type="protein sequence ID" value="OWZ01959.1"/>
    <property type="molecule type" value="Genomic_DNA"/>
</dbReference>
<accession>A0A225VAH8</accession>
<dbReference type="OrthoDB" id="128724at2759"/>
<name>A0A225VAH8_9STRA</name>
<feature type="compositionally biased region" description="Basic and acidic residues" evidence="1">
    <location>
        <begin position="365"/>
        <end position="386"/>
    </location>
</feature>
<evidence type="ECO:0008006" key="4">
    <source>
        <dbReference type="Google" id="ProtNLM"/>
    </source>
</evidence>
<dbReference type="GO" id="GO:0004190">
    <property type="term" value="F:aspartic-type endopeptidase activity"/>
    <property type="evidence" value="ECO:0007669"/>
    <property type="project" value="InterPro"/>
</dbReference>
<dbReference type="GO" id="GO:0006508">
    <property type="term" value="P:proteolysis"/>
    <property type="evidence" value="ECO:0007669"/>
    <property type="project" value="InterPro"/>
</dbReference>